<reference evidence="2" key="1">
    <citation type="submission" date="2018-06" db="EMBL/GenBank/DDBJ databases">
        <title>Complete genome sequences of Mycoplasma anatis, M. anseris and M. cloacale type strains.</title>
        <authorList>
            <person name="Grozner D."/>
            <person name="Forro B."/>
            <person name="Sulyok K.M."/>
            <person name="Marton S."/>
            <person name="Kreizinger Z."/>
            <person name="Banyai K."/>
            <person name="Gyuranecz M."/>
        </authorList>
    </citation>
    <scope>NUCLEOTIDE SEQUENCE [LARGE SCALE GENOMIC DNA]</scope>
    <source>
        <strain evidence="2">ATCC 49234</strain>
    </source>
</reference>
<gene>
    <name evidence="1" type="ORF">DP065_02205</name>
</gene>
<dbReference type="Proteomes" id="UP000250218">
    <property type="component" value="Chromosome"/>
</dbReference>
<accession>A0A2Z4NDS2</accession>
<dbReference type="EMBL" id="CP030140">
    <property type="protein sequence ID" value="AWX69555.1"/>
    <property type="molecule type" value="Genomic_DNA"/>
</dbReference>
<keyword evidence="2" id="KW-1185">Reference proteome</keyword>
<evidence type="ECO:0000313" key="2">
    <source>
        <dbReference type="Proteomes" id="UP000250218"/>
    </source>
</evidence>
<proteinExistence type="predicted"/>
<organism evidence="1 2">
    <name type="scientific">[Mycoplasma] anseris</name>
    <dbReference type="NCBI Taxonomy" id="92400"/>
    <lineage>
        <taxon>Bacteria</taxon>
        <taxon>Bacillati</taxon>
        <taxon>Mycoplasmatota</taxon>
        <taxon>Mycoplasmoidales</taxon>
        <taxon>Metamycoplasmataceae</taxon>
        <taxon>Metamycoplasma</taxon>
    </lineage>
</organism>
<dbReference type="AlphaFoldDB" id="A0A2Z4NDS2"/>
<dbReference type="RefSeq" id="WP_033178954.1">
    <property type="nucleotide sequence ID" value="NZ_CP030140.1"/>
</dbReference>
<evidence type="ECO:0000313" key="1">
    <source>
        <dbReference type="EMBL" id="AWX69555.1"/>
    </source>
</evidence>
<sequence length="142" mass="17401">MIDSIKEEIKYYSKFFPNQDFGLKIEKITNLLKDQTKLELIRNNLMILKNEYLNQKINPYFLTYLLKNQIYKKHILIYKLKSCDRKNKKQLIHDIPNINKLSKNTFIKTNKDFTEFEILSFEEVFNELIEWVNWRNYLLVNK</sequence>
<protein>
    <submittedName>
        <fullName evidence="1">Uncharacterized protein</fullName>
    </submittedName>
</protein>
<name>A0A2Z4NDS2_9BACT</name>
<dbReference type="KEGG" id="mane:DP065_02205"/>